<reference evidence="3 8" key="1">
    <citation type="submission" date="2020-08" db="EMBL/GenBank/DDBJ databases">
        <title>Sequencing the genomes of 1000 actinobacteria strains.</title>
        <authorList>
            <person name="Klenk H.-P."/>
        </authorList>
    </citation>
    <scope>NUCLEOTIDE SEQUENCE [LARGE SCALE GENOMIC DNA]</scope>
    <source>
        <strain evidence="3 8">DSM 105783</strain>
    </source>
</reference>
<sequence>MPKQFPPEVRDRAVRMTMDRLSEYPSVYAACKALAPKLGVGPESLRRWVVQAQIDAGEKTGPSTDELEEIKRLRAEVRDLKESNEILKQASIFFARELDPRRR</sequence>
<name>A0A7W8TRP0_9MICC</name>
<dbReference type="GO" id="GO:0003677">
    <property type="term" value="F:DNA binding"/>
    <property type="evidence" value="ECO:0007669"/>
    <property type="project" value="InterPro"/>
</dbReference>
<protein>
    <submittedName>
        <fullName evidence="3">Transposase-like protein</fullName>
    </submittedName>
</protein>
<evidence type="ECO:0000313" key="6">
    <source>
        <dbReference type="EMBL" id="MBB5513408.1"/>
    </source>
</evidence>
<evidence type="ECO:0000256" key="1">
    <source>
        <dbReference type="SAM" id="Coils"/>
    </source>
</evidence>
<dbReference type="InterPro" id="IPR009057">
    <property type="entry name" value="Homeodomain-like_sf"/>
</dbReference>
<dbReference type="Pfam" id="PF01527">
    <property type="entry name" value="HTH_Tnp_1"/>
    <property type="match status" value="1"/>
</dbReference>
<keyword evidence="1" id="KW-0175">Coiled coil</keyword>
<dbReference type="AlphaFoldDB" id="A0A7W8TRP0"/>
<evidence type="ECO:0000313" key="3">
    <source>
        <dbReference type="EMBL" id="MBB5511682.1"/>
    </source>
</evidence>
<dbReference type="EMBL" id="JACHDR010000001">
    <property type="protein sequence ID" value="MBB5513408.1"/>
    <property type="molecule type" value="Genomic_DNA"/>
</dbReference>
<organism evidence="3 8">
    <name type="scientific">Neomicrococcus aestuarii</name>
    <dbReference type="NCBI Taxonomy" id="556325"/>
    <lineage>
        <taxon>Bacteria</taxon>
        <taxon>Bacillati</taxon>
        <taxon>Actinomycetota</taxon>
        <taxon>Actinomycetes</taxon>
        <taxon>Micrococcales</taxon>
        <taxon>Micrococcaceae</taxon>
        <taxon>Neomicrococcus</taxon>
    </lineage>
</organism>
<evidence type="ECO:0000313" key="7">
    <source>
        <dbReference type="EMBL" id="MBB5513492.1"/>
    </source>
</evidence>
<dbReference type="EMBL" id="JACHDR010000001">
    <property type="protein sequence ID" value="MBB5511844.1"/>
    <property type="molecule type" value="Genomic_DNA"/>
</dbReference>
<dbReference type="SUPFAM" id="SSF46689">
    <property type="entry name" value="Homeodomain-like"/>
    <property type="match status" value="1"/>
</dbReference>
<evidence type="ECO:0000313" key="4">
    <source>
        <dbReference type="EMBL" id="MBB5511844.1"/>
    </source>
</evidence>
<dbReference type="Proteomes" id="UP000580797">
    <property type="component" value="Unassembled WGS sequence"/>
</dbReference>
<dbReference type="Gene3D" id="1.10.10.10">
    <property type="entry name" value="Winged helix-like DNA-binding domain superfamily/Winged helix DNA-binding domain"/>
    <property type="match status" value="1"/>
</dbReference>
<dbReference type="InterPro" id="IPR036388">
    <property type="entry name" value="WH-like_DNA-bd_sf"/>
</dbReference>
<dbReference type="EMBL" id="JACHDR010000001">
    <property type="protein sequence ID" value="MBB5512192.1"/>
    <property type="molecule type" value="Genomic_DNA"/>
</dbReference>
<dbReference type="GO" id="GO:0006313">
    <property type="term" value="P:DNA transposition"/>
    <property type="evidence" value="ECO:0007669"/>
    <property type="project" value="InterPro"/>
</dbReference>
<dbReference type="GO" id="GO:0004803">
    <property type="term" value="F:transposase activity"/>
    <property type="evidence" value="ECO:0007669"/>
    <property type="project" value="InterPro"/>
</dbReference>
<accession>A0A7W8TRP0</accession>
<evidence type="ECO:0000313" key="8">
    <source>
        <dbReference type="Proteomes" id="UP000580797"/>
    </source>
</evidence>
<proteinExistence type="predicted"/>
<gene>
    <name evidence="2" type="ORF">HD598_000049</name>
    <name evidence="3" type="ORF">HD598_000369</name>
    <name evidence="4" type="ORF">HD598_000531</name>
    <name evidence="5" type="ORF">HD598_000879</name>
    <name evidence="6" type="ORF">HD598_002095</name>
    <name evidence="7" type="ORF">HD598_002179</name>
</gene>
<dbReference type="InterPro" id="IPR002514">
    <property type="entry name" value="Transposase_8"/>
</dbReference>
<comment type="caution">
    <text evidence="3">The sequence shown here is derived from an EMBL/GenBank/DDBJ whole genome shotgun (WGS) entry which is preliminary data.</text>
</comment>
<dbReference type="EMBL" id="JACHDR010000001">
    <property type="protein sequence ID" value="MBB5511362.1"/>
    <property type="molecule type" value="Genomic_DNA"/>
</dbReference>
<evidence type="ECO:0000313" key="2">
    <source>
        <dbReference type="EMBL" id="MBB5511362.1"/>
    </source>
</evidence>
<dbReference type="EMBL" id="JACHDR010000001">
    <property type="protein sequence ID" value="MBB5513492.1"/>
    <property type="molecule type" value="Genomic_DNA"/>
</dbReference>
<feature type="coiled-coil region" evidence="1">
    <location>
        <begin position="63"/>
        <end position="90"/>
    </location>
</feature>
<evidence type="ECO:0000313" key="5">
    <source>
        <dbReference type="EMBL" id="MBB5512192.1"/>
    </source>
</evidence>
<dbReference type="EMBL" id="JACHDR010000001">
    <property type="protein sequence ID" value="MBB5511682.1"/>
    <property type="molecule type" value="Genomic_DNA"/>
</dbReference>